<organism evidence="2 4">
    <name type="scientific">Mus musculus</name>
    <name type="common">Mouse</name>
    <dbReference type="NCBI Taxonomy" id="10090"/>
    <lineage>
        <taxon>Eukaryota</taxon>
        <taxon>Metazoa</taxon>
        <taxon>Chordata</taxon>
        <taxon>Craniata</taxon>
        <taxon>Vertebrata</taxon>
        <taxon>Euteleostomi</taxon>
        <taxon>Mammalia</taxon>
        <taxon>Eutheria</taxon>
        <taxon>Euarchontoglires</taxon>
        <taxon>Glires</taxon>
        <taxon>Rodentia</taxon>
        <taxon>Myomorpha</taxon>
        <taxon>Muroidea</taxon>
        <taxon>Muridae</taxon>
        <taxon>Murinae</taxon>
        <taxon>Mus</taxon>
        <taxon>Mus</taxon>
    </lineage>
</organism>
<feature type="chain" id="PRO_5003580585" evidence="1">
    <location>
        <begin position="28"/>
        <end position="72"/>
    </location>
</feature>
<dbReference type="Proteomes" id="UP000000589">
    <property type="component" value="Chromosome 2"/>
</dbReference>
<keyword evidence="1" id="KW-0732">Signal</keyword>
<proteinExistence type="predicted"/>
<dbReference type="Bgee" id="ENSMUSG00000009563">
    <property type="expression patterns" value="Expressed in lacrimal gland and 247 other cell types or tissues"/>
</dbReference>
<dbReference type="AlphaFoldDB" id="H3BL93"/>
<protein>
    <submittedName>
        <fullName evidence="2">Torsin family 2, member A</fullName>
    </submittedName>
</protein>
<reference evidence="2" key="4">
    <citation type="submission" date="2025-09" db="UniProtKB">
        <authorList>
            <consortium name="Ensembl"/>
        </authorList>
    </citation>
    <scope>IDENTIFICATION</scope>
    <source>
        <strain evidence="2">C57BL/6J</strain>
    </source>
</reference>
<gene>
    <name evidence="2 3" type="primary">Tor2a</name>
</gene>
<dbReference type="Antibodypedia" id="30786">
    <property type="antibodies" value="135 antibodies from 22 providers"/>
</dbReference>
<dbReference type="HOGENOM" id="CLU_2721561_0_0_1"/>
<reference evidence="2" key="3">
    <citation type="submission" date="2025-08" db="UniProtKB">
        <authorList>
            <consortium name="Ensembl"/>
        </authorList>
    </citation>
    <scope>IDENTIFICATION</scope>
    <source>
        <strain evidence="2">C57BL/6J</strain>
    </source>
</reference>
<evidence type="ECO:0000256" key="1">
    <source>
        <dbReference type="SAM" id="SignalP"/>
    </source>
</evidence>
<dbReference type="GeneTree" id="ENSGT00950000182888"/>
<keyword evidence="4" id="KW-1185">Reference proteome</keyword>
<evidence type="ECO:0000313" key="4">
    <source>
        <dbReference type="Proteomes" id="UP000000589"/>
    </source>
</evidence>
<reference evidence="2 4" key="1">
    <citation type="journal article" date="2009" name="PLoS Biol.">
        <title>Lineage-specific biology revealed by a finished genome assembly of the mouse.</title>
        <authorList>
            <consortium name="Mouse Genome Sequencing Consortium"/>
            <person name="Church D.M."/>
            <person name="Goodstadt L."/>
            <person name="Hillier L.W."/>
            <person name="Zody M.C."/>
            <person name="Goldstein S."/>
            <person name="She X."/>
            <person name="Bult C.J."/>
            <person name="Agarwala R."/>
            <person name="Cherry J.L."/>
            <person name="DiCuccio M."/>
            <person name="Hlavina W."/>
            <person name="Kapustin Y."/>
            <person name="Meric P."/>
            <person name="Maglott D."/>
            <person name="Birtle Z."/>
            <person name="Marques A.C."/>
            <person name="Graves T."/>
            <person name="Zhou S."/>
            <person name="Teague B."/>
            <person name="Potamousis K."/>
            <person name="Churas C."/>
            <person name="Place M."/>
            <person name="Herschleb J."/>
            <person name="Runnheim R."/>
            <person name="Forrest D."/>
            <person name="Amos-Landgraf J."/>
            <person name="Schwartz D.C."/>
            <person name="Cheng Z."/>
            <person name="Lindblad-Toh K."/>
            <person name="Eichler E.E."/>
            <person name="Ponting C.P."/>
        </authorList>
    </citation>
    <scope>NUCLEOTIDE SEQUENCE [LARGE SCALE GENOMIC DNA]</scope>
    <source>
        <strain evidence="2 4">C57BL/6J</strain>
    </source>
</reference>
<dbReference type="MGI" id="MGI:1353596">
    <property type="gene designation" value="Tor2a"/>
</dbReference>
<accession>H3BL93</accession>
<reference evidence="2 4" key="2">
    <citation type="journal article" date="2011" name="PLoS Biol.">
        <title>Modernizing reference genome assemblies.</title>
        <authorList>
            <person name="Church D.M."/>
            <person name="Schneider V.A."/>
            <person name="Graves T."/>
            <person name="Auger K."/>
            <person name="Cunningham F."/>
            <person name="Bouk N."/>
            <person name="Chen H.C."/>
            <person name="Agarwala R."/>
            <person name="McLaren W.M."/>
            <person name="Ritchie G.R."/>
            <person name="Albracht D."/>
            <person name="Kremitzki M."/>
            <person name="Rock S."/>
            <person name="Kotkiewicz H."/>
            <person name="Kremitzki C."/>
            <person name="Wollam A."/>
            <person name="Trani L."/>
            <person name="Fulton L."/>
            <person name="Fulton R."/>
            <person name="Matthews L."/>
            <person name="Whitehead S."/>
            <person name="Chow W."/>
            <person name="Torrance J."/>
            <person name="Dunn M."/>
            <person name="Harden G."/>
            <person name="Threadgold G."/>
            <person name="Wood J."/>
            <person name="Collins J."/>
            <person name="Heath P."/>
            <person name="Griffiths G."/>
            <person name="Pelan S."/>
            <person name="Grafham D."/>
            <person name="Eichler E.E."/>
            <person name="Weinstock G."/>
            <person name="Mardis E.R."/>
            <person name="Wilson R.K."/>
            <person name="Howe K."/>
            <person name="Flicek P."/>
            <person name="Hubbard T."/>
        </authorList>
    </citation>
    <scope>NUCLEOTIDE SEQUENCE [LARGE SCALE GENOMIC DNA]</scope>
    <source>
        <strain evidence="2 4">C57BL/6J</strain>
    </source>
</reference>
<feature type="signal peptide" evidence="1">
    <location>
        <begin position="1"/>
        <end position="27"/>
    </location>
</feature>
<evidence type="ECO:0000313" key="3">
    <source>
        <dbReference type="MGI" id="MGI:1353596"/>
    </source>
</evidence>
<sequence length="72" mass="7800">MAVARHGYRPWGSILGLLGLALAAAAAWDVASLRCTFGSFCECDFWPDLPEGAQELGSGEPHCLWPIPFPLR</sequence>
<dbReference type="Ensembl" id="ENSMUST00000175763.8">
    <property type="protein sequence ID" value="ENSMUSP00000135701.2"/>
    <property type="gene ID" value="ENSMUSG00000009563.17"/>
</dbReference>
<dbReference type="AGR" id="MGI:1353596"/>
<evidence type="ECO:0000313" key="2">
    <source>
        <dbReference type="Ensembl" id="ENSMUSP00000135701.2"/>
    </source>
</evidence>
<dbReference type="ExpressionAtlas" id="H3BL93">
    <property type="expression patterns" value="baseline and differential"/>
</dbReference>
<dbReference type="VEuPathDB" id="HostDB:ENSMUSG00000009563"/>
<name>H3BL93_MOUSE</name>